<keyword evidence="5" id="KW-0564">Palmitate</keyword>
<keyword evidence="2" id="KW-1003">Cell membrane</keyword>
<dbReference type="AlphaFoldDB" id="A0A1M7GNC5"/>
<keyword evidence="6" id="KW-0449">Lipoprotein</keyword>
<evidence type="ECO:0000256" key="1">
    <source>
        <dbReference type="ARBA" id="ARBA00010296"/>
    </source>
</evidence>
<comment type="similarity">
    <text evidence="1">Belongs to the EcnA/EcnB lipoprotein family.</text>
</comment>
<evidence type="ECO:0000313" key="9">
    <source>
        <dbReference type="Proteomes" id="UP000183974"/>
    </source>
</evidence>
<evidence type="ECO:0000256" key="6">
    <source>
        <dbReference type="ARBA" id="ARBA00023288"/>
    </source>
</evidence>
<dbReference type="PROSITE" id="PS51257">
    <property type="entry name" value="PROKAR_LIPOPROTEIN"/>
    <property type="match status" value="1"/>
</dbReference>
<dbReference type="InterPro" id="IPR012556">
    <property type="entry name" value="Entericidin"/>
</dbReference>
<protein>
    <submittedName>
        <fullName evidence="8">Predicted small secreted protein</fullName>
    </submittedName>
</protein>
<dbReference type="RefSeq" id="WP_073035864.1">
    <property type="nucleotide sequence ID" value="NZ_BMLR01000012.1"/>
</dbReference>
<keyword evidence="9" id="KW-1185">Reference proteome</keyword>
<dbReference type="Pfam" id="PF08085">
    <property type="entry name" value="Entericidin"/>
    <property type="match status" value="1"/>
</dbReference>
<name>A0A1M7GNC5_9RHOB</name>
<dbReference type="STRING" id="337701.SAMN05444398_11125"/>
<organism evidence="8 9">
    <name type="scientific">Roseovarius pacificus</name>
    <dbReference type="NCBI Taxonomy" id="337701"/>
    <lineage>
        <taxon>Bacteria</taxon>
        <taxon>Pseudomonadati</taxon>
        <taxon>Pseudomonadota</taxon>
        <taxon>Alphaproteobacteria</taxon>
        <taxon>Rhodobacterales</taxon>
        <taxon>Roseobacteraceae</taxon>
        <taxon>Roseovarius</taxon>
    </lineage>
</organism>
<dbReference type="GO" id="GO:0009636">
    <property type="term" value="P:response to toxic substance"/>
    <property type="evidence" value="ECO:0007669"/>
    <property type="project" value="InterPro"/>
</dbReference>
<feature type="chain" id="PRO_5013155913" evidence="7">
    <location>
        <begin position="19"/>
        <end position="46"/>
    </location>
</feature>
<gene>
    <name evidence="8" type="ORF">SAMN05444398_11125</name>
</gene>
<evidence type="ECO:0000256" key="3">
    <source>
        <dbReference type="ARBA" id="ARBA00022729"/>
    </source>
</evidence>
<dbReference type="GO" id="GO:0016020">
    <property type="term" value="C:membrane"/>
    <property type="evidence" value="ECO:0007669"/>
    <property type="project" value="InterPro"/>
</dbReference>
<keyword evidence="4" id="KW-0472">Membrane</keyword>
<accession>A0A1M7GNC5</accession>
<sequence>MIRKRISLLSLIALAAVAACETVKGAGQDIENAGEAVSEAAEDAEE</sequence>
<evidence type="ECO:0000256" key="5">
    <source>
        <dbReference type="ARBA" id="ARBA00023139"/>
    </source>
</evidence>
<reference evidence="8 9" key="1">
    <citation type="submission" date="2016-11" db="EMBL/GenBank/DDBJ databases">
        <authorList>
            <person name="Jaros S."/>
            <person name="Januszkiewicz K."/>
            <person name="Wedrychowicz H."/>
        </authorList>
    </citation>
    <scope>NUCLEOTIDE SEQUENCE [LARGE SCALE GENOMIC DNA]</scope>
    <source>
        <strain evidence="8 9">DSM 29589</strain>
    </source>
</reference>
<evidence type="ECO:0000256" key="4">
    <source>
        <dbReference type="ARBA" id="ARBA00023136"/>
    </source>
</evidence>
<feature type="signal peptide" evidence="7">
    <location>
        <begin position="1"/>
        <end position="18"/>
    </location>
</feature>
<dbReference type="Proteomes" id="UP000183974">
    <property type="component" value="Unassembled WGS sequence"/>
</dbReference>
<evidence type="ECO:0000256" key="7">
    <source>
        <dbReference type="SAM" id="SignalP"/>
    </source>
</evidence>
<dbReference type="EMBL" id="FRBR01000011">
    <property type="protein sequence ID" value="SHM17894.1"/>
    <property type="molecule type" value="Genomic_DNA"/>
</dbReference>
<evidence type="ECO:0000256" key="2">
    <source>
        <dbReference type="ARBA" id="ARBA00022475"/>
    </source>
</evidence>
<evidence type="ECO:0000313" key="8">
    <source>
        <dbReference type="EMBL" id="SHM17894.1"/>
    </source>
</evidence>
<proteinExistence type="inferred from homology"/>
<keyword evidence="3 7" id="KW-0732">Signal</keyword>